<feature type="transmembrane region" description="Helical" evidence="13">
    <location>
        <begin position="90"/>
        <end position="112"/>
    </location>
</feature>
<evidence type="ECO:0000256" key="13">
    <source>
        <dbReference type="SAM" id="Phobius"/>
    </source>
</evidence>
<dbReference type="PRINTS" id="PR01078">
    <property type="entry name" value="AMINACHANNEL"/>
</dbReference>
<evidence type="ECO:0000256" key="4">
    <source>
        <dbReference type="ARBA" id="ARBA00022461"/>
    </source>
</evidence>
<keyword evidence="4 12" id="KW-0894">Sodium channel</keyword>
<sequence length="555" mass="63829">MVSKSRGKRNKTSSSIKQNEWISHSNPFNTPWYSWNFNKSTLSSIENYKKNKTQETIEGFPQDLRDYLLTSTLHGLRYIGDKKLTWLERFFWLAAFLCSIVCAGFFILNVYAKWRKSPMIVSINPEDMPLNKLPFPALTICNVNQAKKSVAERYMASGNSLEKKLLESLCSTQTDADLFEDTIAESADWDHTRSFLINVTQPCEEMLAICIWSSEILKCQDLFNAQLTDEGLCCTFNVVHREMMFRNPRDLNDMNITFPSPAVDWTPENGYPDDAPRDGFPWKPQGIGTDHGLTLILDANIAEYYCASTKSVGFKILLHNPTETPKIAKLGEIYGPGIEARVAVKPRILDAQPALKDIDVSKRFCLFSSERNLVFYRTYTFKNCQMECEARRMLEICKCVLYYMPKNKTTRICGKADAKCYSDIWKNFPKNNDQSCEDCLPSCTEISYLERLSTAPLNKNLIINYAQSLQMSRNMTSEYFTANMLVIHFYFEDKTFLRFTKGEIFGLTEFLSNTGGLLGLCMGFSMMSVVELLYFLTLRVMCVARRRQRVRPFVK</sequence>
<comment type="caution">
    <text evidence="14">The sequence shown here is derived from an EMBL/GenBank/DDBJ whole genome shotgun (WGS) entry which is preliminary data.</text>
</comment>
<accession>A0A821W3Y4</accession>
<dbReference type="GO" id="GO:0005886">
    <property type="term" value="C:plasma membrane"/>
    <property type="evidence" value="ECO:0007669"/>
    <property type="project" value="TreeGrafter"/>
</dbReference>
<evidence type="ECO:0000256" key="9">
    <source>
        <dbReference type="ARBA" id="ARBA00023136"/>
    </source>
</evidence>
<evidence type="ECO:0000256" key="11">
    <source>
        <dbReference type="ARBA" id="ARBA00023303"/>
    </source>
</evidence>
<evidence type="ECO:0000256" key="10">
    <source>
        <dbReference type="ARBA" id="ARBA00023201"/>
    </source>
</evidence>
<dbReference type="InterPro" id="IPR001873">
    <property type="entry name" value="ENaC"/>
</dbReference>
<dbReference type="AlphaFoldDB" id="A0A821W3Y4"/>
<evidence type="ECO:0000256" key="5">
    <source>
        <dbReference type="ARBA" id="ARBA00022692"/>
    </source>
</evidence>
<reference evidence="14" key="1">
    <citation type="submission" date="2021-02" db="EMBL/GenBank/DDBJ databases">
        <authorList>
            <person name="Steward A R."/>
        </authorList>
    </citation>
    <scope>NUCLEOTIDE SEQUENCE</scope>
</reference>
<keyword evidence="9 13" id="KW-0472">Membrane</keyword>
<keyword evidence="11 12" id="KW-0407">Ion channel</keyword>
<dbReference type="GO" id="GO:0015280">
    <property type="term" value="F:ligand-gated sodium channel activity"/>
    <property type="evidence" value="ECO:0007669"/>
    <property type="project" value="TreeGrafter"/>
</dbReference>
<organism evidence="14 15">
    <name type="scientific">Pieris macdunnoughi</name>
    <dbReference type="NCBI Taxonomy" id="345717"/>
    <lineage>
        <taxon>Eukaryota</taxon>
        <taxon>Metazoa</taxon>
        <taxon>Ecdysozoa</taxon>
        <taxon>Arthropoda</taxon>
        <taxon>Hexapoda</taxon>
        <taxon>Insecta</taxon>
        <taxon>Pterygota</taxon>
        <taxon>Neoptera</taxon>
        <taxon>Endopterygota</taxon>
        <taxon>Lepidoptera</taxon>
        <taxon>Glossata</taxon>
        <taxon>Ditrysia</taxon>
        <taxon>Papilionoidea</taxon>
        <taxon>Pieridae</taxon>
        <taxon>Pierinae</taxon>
        <taxon>Pieris</taxon>
    </lineage>
</organism>
<keyword evidence="5 12" id="KW-0812">Transmembrane</keyword>
<comment type="subcellular location">
    <subcellularLocation>
        <location evidence="1">Membrane</location>
        <topology evidence="1">Multi-pass membrane protein</topology>
    </subcellularLocation>
</comment>
<proteinExistence type="inferred from homology"/>
<name>A0A821W3Y4_9NEOP</name>
<keyword evidence="8 12" id="KW-0406">Ion transport</keyword>
<dbReference type="OrthoDB" id="6021021at2759"/>
<gene>
    <name evidence="14" type="ORF">PMACD_LOCUS12635</name>
</gene>
<dbReference type="EMBL" id="CAJOBZ010000050">
    <property type="protein sequence ID" value="CAF4916555.1"/>
    <property type="molecule type" value="Genomic_DNA"/>
</dbReference>
<evidence type="ECO:0000256" key="3">
    <source>
        <dbReference type="ARBA" id="ARBA00022448"/>
    </source>
</evidence>
<keyword evidence="6 13" id="KW-1133">Transmembrane helix</keyword>
<comment type="similarity">
    <text evidence="2 12">Belongs to the amiloride-sensitive sodium channel (TC 1.A.6) family.</text>
</comment>
<evidence type="ECO:0000256" key="12">
    <source>
        <dbReference type="RuleBase" id="RU000679"/>
    </source>
</evidence>
<dbReference type="PANTHER" id="PTHR11690:SF243">
    <property type="entry name" value="PICKPOCKET 12-RELATED"/>
    <property type="match status" value="1"/>
</dbReference>
<dbReference type="Gene3D" id="2.60.470.10">
    <property type="entry name" value="Acid-sensing ion channels like domains"/>
    <property type="match status" value="1"/>
</dbReference>
<dbReference type="PANTHER" id="PTHR11690">
    <property type="entry name" value="AMILORIDE-SENSITIVE SODIUM CHANNEL-RELATED"/>
    <property type="match status" value="1"/>
</dbReference>
<keyword evidence="3 12" id="KW-0813">Transport</keyword>
<dbReference type="Proteomes" id="UP000663880">
    <property type="component" value="Unassembled WGS sequence"/>
</dbReference>
<dbReference type="Pfam" id="PF00858">
    <property type="entry name" value="ASC"/>
    <property type="match status" value="1"/>
</dbReference>
<evidence type="ECO:0000256" key="2">
    <source>
        <dbReference type="ARBA" id="ARBA00007193"/>
    </source>
</evidence>
<evidence type="ECO:0000256" key="6">
    <source>
        <dbReference type="ARBA" id="ARBA00022989"/>
    </source>
</evidence>
<feature type="transmembrane region" description="Helical" evidence="13">
    <location>
        <begin position="517"/>
        <end position="541"/>
    </location>
</feature>
<evidence type="ECO:0000256" key="8">
    <source>
        <dbReference type="ARBA" id="ARBA00023065"/>
    </source>
</evidence>
<evidence type="ECO:0000313" key="15">
    <source>
        <dbReference type="Proteomes" id="UP000663880"/>
    </source>
</evidence>
<dbReference type="Gene3D" id="1.10.287.770">
    <property type="entry name" value="YojJ-like"/>
    <property type="match status" value="1"/>
</dbReference>
<protein>
    <submittedName>
        <fullName evidence="14">Uncharacterized protein</fullName>
    </submittedName>
</protein>
<keyword evidence="7" id="KW-0915">Sodium</keyword>
<keyword evidence="15" id="KW-1185">Reference proteome</keyword>
<evidence type="ECO:0000313" key="14">
    <source>
        <dbReference type="EMBL" id="CAF4916555.1"/>
    </source>
</evidence>
<evidence type="ECO:0000256" key="7">
    <source>
        <dbReference type="ARBA" id="ARBA00023053"/>
    </source>
</evidence>
<evidence type="ECO:0000256" key="1">
    <source>
        <dbReference type="ARBA" id="ARBA00004141"/>
    </source>
</evidence>
<keyword evidence="10 12" id="KW-0739">Sodium transport</keyword>